<proteinExistence type="predicted"/>
<feature type="domain" description="PEP-utilising enzyme mobile" evidence="2">
    <location>
        <begin position="345"/>
        <end position="415"/>
    </location>
</feature>
<dbReference type="AlphaFoldDB" id="A0A2K3V0V5"/>
<evidence type="ECO:0000256" key="1">
    <source>
        <dbReference type="SAM" id="MobiDB-lite"/>
    </source>
</evidence>
<name>A0A2K3V0V5_9DEIO</name>
<reference evidence="3 4" key="1">
    <citation type="submission" date="2018-01" db="EMBL/GenBank/DDBJ databases">
        <title>Deinococcus koreensis sp. nov., a radiation-resistant bacterium isolated from river water.</title>
        <authorList>
            <person name="Choi A."/>
        </authorList>
    </citation>
    <scope>NUCLEOTIDE SEQUENCE [LARGE SCALE GENOMIC DNA]</scope>
    <source>
        <strain evidence="3 4">SJW1-2</strain>
    </source>
</reference>
<dbReference type="Proteomes" id="UP000236379">
    <property type="component" value="Unassembled WGS sequence"/>
</dbReference>
<dbReference type="InterPro" id="IPR008279">
    <property type="entry name" value="PEP-util_enz_mobile_dom"/>
</dbReference>
<dbReference type="OrthoDB" id="9991517at2"/>
<dbReference type="InterPro" id="IPR036637">
    <property type="entry name" value="Phosphohistidine_dom_sf"/>
</dbReference>
<gene>
    <name evidence="3" type="ORF">CVO96_14545</name>
</gene>
<comment type="caution">
    <text evidence="3">The sequence shown here is derived from an EMBL/GenBank/DDBJ whole genome shotgun (WGS) entry which is preliminary data.</text>
</comment>
<accession>A0A2K3V0V5</accession>
<keyword evidence="4" id="KW-1185">Reference proteome</keyword>
<evidence type="ECO:0000313" key="3">
    <source>
        <dbReference type="EMBL" id="PNY82411.1"/>
    </source>
</evidence>
<dbReference type="GO" id="GO:0016772">
    <property type="term" value="F:transferase activity, transferring phosphorus-containing groups"/>
    <property type="evidence" value="ECO:0007669"/>
    <property type="project" value="InterPro"/>
</dbReference>
<dbReference type="SUPFAM" id="SSF52009">
    <property type="entry name" value="Phosphohistidine domain"/>
    <property type="match status" value="1"/>
</dbReference>
<dbReference type="EMBL" id="PPPD01000001">
    <property type="protein sequence ID" value="PNY82411.1"/>
    <property type="molecule type" value="Genomic_DNA"/>
</dbReference>
<organism evidence="3 4">
    <name type="scientific">Deinococcus koreensis</name>
    <dbReference type="NCBI Taxonomy" id="2054903"/>
    <lineage>
        <taxon>Bacteria</taxon>
        <taxon>Thermotogati</taxon>
        <taxon>Deinococcota</taxon>
        <taxon>Deinococci</taxon>
        <taxon>Deinococcales</taxon>
        <taxon>Deinococcaceae</taxon>
        <taxon>Deinococcus</taxon>
    </lineage>
</organism>
<evidence type="ECO:0000259" key="2">
    <source>
        <dbReference type="Pfam" id="PF00391"/>
    </source>
</evidence>
<dbReference type="Pfam" id="PF00391">
    <property type="entry name" value="PEP-utilizers"/>
    <property type="match status" value="1"/>
</dbReference>
<feature type="region of interest" description="Disordered" evidence="1">
    <location>
        <begin position="444"/>
        <end position="480"/>
    </location>
</feature>
<feature type="compositionally biased region" description="Polar residues" evidence="1">
    <location>
        <begin position="463"/>
        <end position="476"/>
    </location>
</feature>
<evidence type="ECO:0000313" key="4">
    <source>
        <dbReference type="Proteomes" id="UP000236379"/>
    </source>
</evidence>
<dbReference type="RefSeq" id="WP_103312845.1">
    <property type="nucleotide sequence ID" value="NZ_PPPD01000001.1"/>
</dbReference>
<dbReference type="Gene3D" id="3.50.30.10">
    <property type="entry name" value="Phosphohistidine domain"/>
    <property type="match status" value="1"/>
</dbReference>
<protein>
    <recommendedName>
        <fullName evidence="2">PEP-utilising enzyme mobile domain-containing protein</fullName>
    </recommendedName>
</protein>
<sequence length="496" mass="52330">MTAAPAPDRPAPGWWPLDDLPQTSLTPLELGVARLGLQGRARGLAAALSLPDPGGLSRRLIAQRQGRLFVHAGHLEALCAPLPPAQARAFRTALGLPGPLGPEEVPELPAPRPRLNVLAPAARADAALHGRAASHAAHDPATDLTHAMQQLADAPGALSAYNAALASEALRGLCWHWLDTRSALHLELLGGLGETDGPGVTSARAAWQQVETTLSGARRSAARALVGEARAQHLALQRHLQEQRDARRALIRAAMQGAGDLRRGGHLNRSADVRWLTPAELRDALDGTLDPTTLRGLTQLRRLQHVAGSGVPTWRAVGQQFQAAALSTGVRDGLLHVWQPGVAVPEGRIVLCAELFPWQWPQLQGAAALLLDRAGEHSPAALHARAIGLPALSLRGRRPEWLQGGAFVRLNGHQGTLTLLRRAERTGEETGLKDGGAPEFAFSGTPSASATARSEPLIPTDGASLNASPVNPTSLAPPSRLVPSEITTISLDFDPV</sequence>